<proteinExistence type="predicted"/>
<comment type="caution">
    <text evidence="1">The sequence shown here is derived from an EMBL/GenBank/DDBJ whole genome shotgun (WGS) entry which is preliminary data.</text>
</comment>
<evidence type="ECO:0000313" key="1">
    <source>
        <dbReference type="EMBL" id="GAA1937799.1"/>
    </source>
</evidence>
<dbReference type="PANTHER" id="PTHR30528">
    <property type="entry name" value="CYTOPLASMIC PROTEIN"/>
    <property type="match status" value="1"/>
</dbReference>
<dbReference type="Pfam" id="PF06224">
    <property type="entry name" value="AlkZ-like"/>
    <property type="match status" value="1"/>
</dbReference>
<reference evidence="1 2" key="1">
    <citation type="journal article" date="2019" name="Int. J. Syst. Evol. Microbiol.">
        <title>The Global Catalogue of Microorganisms (GCM) 10K type strain sequencing project: providing services to taxonomists for standard genome sequencing and annotation.</title>
        <authorList>
            <consortium name="The Broad Institute Genomics Platform"/>
            <consortium name="The Broad Institute Genome Sequencing Center for Infectious Disease"/>
            <person name="Wu L."/>
            <person name="Ma J."/>
        </authorList>
    </citation>
    <scope>NUCLEOTIDE SEQUENCE [LARGE SCALE GENOMIC DNA]</scope>
    <source>
        <strain evidence="1 2">JCM 14900</strain>
    </source>
</reference>
<protein>
    <submittedName>
        <fullName evidence="1">Crosslink repair DNA glycosylase YcaQ family protein</fullName>
    </submittedName>
</protein>
<dbReference type="Proteomes" id="UP001501343">
    <property type="component" value="Unassembled WGS sequence"/>
</dbReference>
<evidence type="ECO:0000313" key="2">
    <source>
        <dbReference type="Proteomes" id="UP001501343"/>
    </source>
</evidence>
<sequence>MGRPKSEALGNVVDVVHELTKDQARRIIVRAQLLDAGRAGDVVEVAEQLGYVKIDPTATIAPCEHTVLWSRIGWSYEPGQLQKAVEIDRQLFEFDGAFRPMSLLPLMLPKMRRWPEREKTKQWLEANDRFARDILARLKADGPLLASDIPDTAQVSRAPDGWSGSNQVPIMLDFLLRQGKVAIVGREGRHRRWDLAERVYPTDLPAYSDEEAAELLGERMLQAAGLAKPHWWWNGVGKNSGEAAVVEGSTWKLRVDPEALAALEEADDGGRVAFLNPYDSLLFDRGRLRELFEFEYVLEQFKPKPQRRYGYFAHPILMGDRFVGMLDAELDRSRDVLRVNAVHEFLPFEPEEHEMVRAEIAELAEWLGVTVAMS</sequence>
<name>A0ABN2PXL7_9MICO</name>
<dbReference type="InterPro" id="IPR009351">
    <property type="entry name" value="AlkZ-like"/>
</dbReference>
<dbReference type="PANTHER" id="PTHR30528:SF0">
    <property type="entry name" value="CYTOPLASMIC PROTEIN"/>
    <property type="match status" value="1"/>
</dbReference>
<dbReference type="EMBL" id="BAAAOF010000008">
    <property type="protein sequence ID" value="GAA1937799.1"/>
    <property type="molecule type" value="Genomic_DNA"/>
</dbReference>
<accession>A0ABN2PXL7</accession>
<gene>
    <name evidence="1" type="ORF">GCM10009775_32350</name>
</gene>
<keyword evidence="2" id="KW-1185">Reference proteome</keyword>
<organism evidence="1 2">
    <name type="scientific">Microbacterium aoyamense</name>
    <dbReference type="NCBI Taxonomy" id="344166"/>
    <lineage>
        <taxon>Bacteria</taxon>
        <taxon>Bacillati</taxon>
        <taxon>Actinomycetota</taxon>
        <taxon>Actinomycetes</taxon>
        <taxon>Micrococcales</taxon>
        <taxon>Microbacteriaceae</taxon>
        <taxon>Microbacterium</taxon>
    </lineage>
</organism>